<evidence type="ECO:0000256" key="6">
    <source>
        <dbReference type="ARBA" id="ARBA00022574"/>
    </source>
</evidence>
<keyword evidence="11 13" id="KW-0067">ATP-binding</keyword>
<dbReference type="GO" id="GO:0005524">
    <property type="term" value="F:ATP binding"/>
    <property type="evidence" value="ECO:0007669"/>
    <property type="project" value="UniProtKB-UniRule"/>
</dbReference>
<feature type="region of interest" description="Disordered" evidence="14">
    <location>
        <begin position="1143"/>
        <end position="1162"/>
    </location>
</feature>
<dbReference type="PROSITE" id="PS00107">
    <property type="entry name" value="PROTEIN_KINASE_ATP"/>
    <property type="match status" value="1"/>
</dbReference>
<feature type="binding site" evidence="13">
    <location>
        <position position="889"/>
    </location>
    <ligand>
        <name>ATP</name>
        <dbReference type="ChEBI" id="CHEBI:30616"/>
    </ligand>
</feature>
<dbReference type="PANTHER" id="PTHR24351">
    <property type="entry name" value="RIBOSOMAL PROTEIN S6 KINASE"/>
    <property type="match status" value="1"/>
</dbReference>
<evidence type="ECO:0000313" key="17">
    <source>
        <dbReference type="EMBL" id="PVD25490.1"/>
    </source>
</evidence>
<evidence type="ECO:0000256" key="4">
    <source>
        <dbReference type="ARBA" id="ARBA00022527"/>
    </source>
</evidence>
<gene>
    <name evidence="17" type="ORF">C0Q70_13146</name>
</gene>
<dbReference type="AlphaFoldDB" id="A0A2T7NWD8"/>
<keyword evidence="18" id="KW-1185">Reference proteome</keyword>
<feature type="region of interest" description="Disordered" evidence="14">
    <location>
        <begin position="705"/>
        <end position="811"/>
    </location>
</feature>
<feature type="repeat" description="WD" evidence="12">
    <location>
        <begin position="52"/>
        <end position="86"/>
    </location>
</feature>
<dbReference type="PROSITE" id="PS50082">
    <property type="entry name" value="WD_REPEATS_2"/>
    <property type="match status" value="2"/>
</dbReference>
<feature type="region of interest" description="Disordered" evidence="14">
    <location>
        <begin position="574"/>
        <end position="598"/>
    </location>
</feature>
<dbReference type="InterPro" id="IPR011009">
    <property type="entry name" value="Kinase-like_dom_sf"/>
</dbReference>
<keyword evidence="7" id="KW-0808">Transferase</keyword>
<name>A0A2T7NWD8_POMCA</name>
<evidence type="ECO:0000256" key="9">
    <source>
        <dbReference type="ARBA" id="ARBA00022741"/>
    </source>
</evidence>
<evidence type="ECO:0000259" key="15">
    <source>
        <dbReference type="PROSITE" id="PS50011"/>
    </source>
</evidence>
<dbReference type="PROSITE" id="PS51285">
    <property type="entry name" value="AGC_KINASE_CTER"/>
    <property type="match status" value="1"/>
</dbReference>
<dbReference type="SMART" id="SM00320">
    <property type="entry name" value="WD40"/>
    <property type="match status" value="6"/>
</dbReference>
<evidence type="ECO:0000256" key="12">
    <source>
        <dbReference type="PROSITE-ProRule" id="PRU00221"/>
    </source>
</evidence>
<dbReference type="InterPro" id="IPR015943">
    <property type="entry name" value="WD40/YVTN_repeat-like_dom_sf"/>
</dbReference>
<dbReference type="SMART" id="SM00133">
    <property type="entry name" value="S_TK_X"/>
    <property type="match status" value="1"/>
</dbReference>
<dbReference type="FunFam" id="3.30.200.20:FF:001053">
    <property type="entry name" value="Non-specific serine/threonine protein kinase"/>
    <property type="match status" value="1"/>
</dbReference>
<evidence type="ECO:0000256" key="5">
    <source>
        <dbReference type="ARBA" id="ARBA00022553"/>
    </source>
</evidence>
<dbReference type="SMART" id="SM00220">
    <property type="entry name" value="S_TKc"/>
    <property type="match status" value="1"/>
</dbReference>
<dbReference type="Pfam" id="PF00400">
    <property type="entry name" value="WD40"/>
    <property type="match status" value="3"/>
</dbReference>
<dbReference type="GO" id="GO:0005776">
    <property type="term" value="C:autophagosome"/>
    <property type="evidence" value="ECO:0007669"/>
    <property type="project" value="UniProtKB-SubCell"/>
</dbReference>
<evidence type="ECO:0000256" key="13">
    <source>
        <dbReference type="PROSITE-ProRule" id="PRU10141"/>
    </source>
</evidence>
<dbReference type="InterPro" id="IPR000961">
    <property type="entry name" value="AGC-kinase_C"/>
</dbReference>
<dbReference type="GO" id="GO:0004674">
    <property type="term" value="F:protein serine/threonine kinase activity"/>
    <property type="evidence" value="ECO:0007669"/>
    <property type="project" value="UniProtKB-KW"/>
</dbReference>
<dbReference type="EMBL" id="PZQS01000008">
    <property type="protein sequence ID" value="PVD25490.1"/>
    <property type="molecule type" value="Genomic_DNA"/>
</dbReference>
<keyword evidence="4" id="KW-0723">Serine/threonine-protein kinase</keyword>
<proteinExistence type="inferred from homology"/>
<dbReference type="Pfam" id="PF00069">
    <property type="entry name" value="Pkinase"/>
    <property type="match status" value="1"/>
</dbReference>
<reference evidence="17 18" key="1">
    <citation type="submission" date="2018-04" db="EMBL/GenBank/DDBJ databases">
        <title>The genome of golden apple snail Pomacea canaliculata provides insight into stress tolerance and invasive adaptation.</title>
        <authorList>
            <person name="Liu C."/>
            <person name="Liu B."/>
            <person name="Ren Y."/>
            <person name="Zhang Y."/>
            <person name="Wang H."/>
            <person name="Li S."/>
            <person name="Jiang F."/>
            <person name="Yin L."/>
            <person name="Zhang G."/>
            <person name="Qian W."/>
            <person name="Fan W."/>
        </authorList>
    </citation>
    <scope>NUCLEOTIDE SEQUENCE [LARGE SCALE GENOMIC DNA]</scope>
    <source>
        <strain evidence="17">SZHN2017</strain>
        <tissue evidence="17">Muscle</tissue>
    </source>
</reference>
<dbReference type="PROSITE" id="PS50011">
    <property type="entry name" value="PROTEIN_KINASE_DOM"/>
    <property type="match status" value="1"/>
</dbReference>
<evidence type="ECO:0000256" key="10">
    <source>
        <dbReference type="ARBA" id="ARBA00022777"/>
    </source>
</evidence>
<evidence type="ECO:0000256" key="8">
    <source>
        <dbReference type="ARBA" id="ARBA00022737"/>
    </source>
</evidence>
<keyword evidence="8" id="KW-0677">Repeat</keyword>
<keyword evidence="9 13" id="KW-0547">Nucleotide-binding</keyword>
<dbReference type="Gene3D" id="1.10.510.10">
    <property type="entry name" value="Transferase(Phosphotransferase) domain 1"/>
    <property type="match status" value="1"/>
</dbReference>
<evidence type="ECO:0000256" key="14">
    <source>
        <dbReference type="SAM" id="MobiDB-lite"/>
    </source>
</evidence>
<evidence type="ECO:0000256" key="11">
    <source>
        <dbReference type="ARBA" id="ARBA00022840"/>
    </source>
</evidence>
<sequence>MESRGVKGRPKTALHNPLRYITARAESVSWASQYRLMRERFRMAKSLYRRDLKAHYGCVNAIEFSNDGLFIVSGGDDRRVLLWNVEKALSDIGEPAVMKGEHNSNIFCLAVNSNNTRLYSGGNDEQVAVHDIVSGQTLDVFLHEEAVYGLSADPVNDNVFASACDDGRILIYDTRGPASTEPFVLASYTSSMHAVMYNPVEPRLLASANAKEGVGLWDIRKPRSCVLRYGGRFLQQSCMSVRINNRGTHLVALRRRLPPVLYELGSTHPLCDMDHDGYYNSCTMKSCCFAGPQDEYVLSGSDDFNLYMWKIPDDLSQRVYVKEAHMILRGHRSIVNQVRYNQHRGLIISSGVEKIIKVWSPFNLNNGNGGVSPRWESSFVERPVYTHEEYINLVLRSGLVMSHDYSSQSKEEDPRMMAFFDSLVQRELEYWSSDEDLSSNEMELYDSILQATRRSQQLQDLEGDDEDYRVQPHVGDGDASDSSDNSEFSPFTLAFASVMAAQETDASLSRVLDAHEESERLNAVHEGSSDGLNPRSKRKSISEIIAQNRKEVMRAAEMRHKSMRSSQDLHADILSSTSSESDSDDENPSPSVRSDLDIGHVLNKRRAQQQRVAYQLKRLQALRTRLVTSDTDNSADEAVPMRKRPRLASSSSREECVQETRQSACDMATEAPAFMKTFDFASSLFTMNTKGKGCYEHEAGPYLQKTDGPSLSGHPTVLSLSSSYASSQPSTSGGCAGHCHSSHENSSSSATARRCSNESHHKEESCGQQDCQQEGGSESQHRESASVSGRMPDQPERSDGEALQPDGEASQPVWTEFKRLRKRLQRAQQRLCVSGLVQQRIAELYSLNDFDFLKVLGKGTFGKVILCKEKSTSHLYAIKILKKAVIIAKEEVAHTLTENRVLQTTNHPFLTQLKYSFQTPDRLCFVMEYVNGGELFFHLSRERVFSEERTRFYGAEIISALGYLHENNIVYRDLKLENLLLDKDGHIKIADFGLCKEEMFFGASTSTFCGTPEYLAPEVLEDNDYGRAVDWWGTGVVMYEMMCGRLPFYNRDHDVLFELILLQNVKFPRNLSEEAKSLLSGLLAKNPKRRLGGSEADATEIKTHPFFQCINWEDLVAKKILPPWKPDVKSAWDTKYIPEEFAQEPLHLTPTDHPNDRLEPITEDPELPYFEQFSYHGSRNSFGGGYLSASAHTTSELF</sequence>
<dbReference type="Gene3D" id="2.130.10.10">
    <property type="entry name" value="YVTN repeat-like/Quinoprotein amine dehydrogenase"/>
    <property type="match status" value="3"/>
</dbReference>
<dbReference type="InterPro" id="IPR019775">
    <property type="entry name" value="WD40_repeat_CS"/>
</dbReference>
<comment type="subcellular location">
    <subcellularLocation>
        <location evidence="1">Cytoplasmic vesicle</location>
        <location evidence="1">Autophagosome</location>
    </subcellularLocation>
</comment>
<dbReference type="PROSITE" id="PS50294">
    <property type="entry name" value="WD_REPEATS_REGION"/>
    <property type="match status" value="2"/>
</dbReference>
<comment type="caution">
    <text evidence="17">The sequence shown here is derived from an EMBL/GenBank/DDBJ whole genome shotgun (WGS) entry which is preliminary data.</text>
</comment>
<feature type="domain" description="AGC-kinase C-terminal" evidence="16">
    <location>
        <begin position="1108"/>
        <end position="1185"/>
    </location>
</feature>
<evidence type="ECO:0000259" key="16">
    <source>
        <dbReference type="PROSITE" id="PS51285"/>
    </source>
</evidence>
<dbReference type="OrthoDB" id="5573735at2759"/>
<dbReference type="FunFam" id="1.10.510.10:FF:000033">
    <property type="entry name" value="Non-specific serine/threonine protein kinase"/>
    <property type="match status" value="1"/>
</dbReference>
<dbReference type="SUPFAM" id="SSF50978">
    <property type="entry name" value="WD40 repeat-like"/>
    <property type="match status" value="1"/>
</dbReference>
<keyword evidence="10" id="KW-0418">Kinase</keyword>
<feature type="compositionally biased region" description="Low complexity" evidence="14">
    <location>
        <begin position="719"/>
        <end position="732"/>
    </location>
</feature>
<feature type="compositionally biased region" description="Polar residues" evidence="14">
    <location>
        <begin position="766"/>
        <end position="778"/>
    </location>
</feature>
<dbReference type="InterPro" id="IPR000719">
    <property type="entry name" value="Prot_kinase_dom"/>
</dbReference>
<dbReference type="InterPro" id="IPR001680">
    <property type="entry name" value="WD40_rpt"/>
</dbReference>
<feature type="region of interest" description="Disordered" evidence="14">
    <location>
        <begin position="519"/>
        <end position="542"/>
    </location>
</feature>
<accession>A0A2T7NWD8</accession>
<dbReference type="SUPFAM" id="SSF56112">
    <property type="entry name" value="Protein kinase-like (PK-like)"/>
    <property type="match status" value="1"/>
</dbReference>
<feature type="domain" description="Protein kinase" evidence="15">
    <location>
        <begin position="850"/>
        <end position="1107"/>
    </location>
</feature>
<feature type="compositionally biased region" description="Basic and acidic residues" evidence="14">
    <location>
        <begin position="755"/>
        <end position="765"/>
    </location>
</feature>
<dbReference type="EC" id="2.7.11.1" evidence="3"/>
<evidence type="ECO:0000256" key="3">
    <source>
        <dbReference type="ARBA" id="ARBA00012513"/>
    </source>
</evidence>
<feature type="region of interest" description="Disordered" evidence="14">
    <location>
        <begin position="467"/>
        <end position="486"/>
    </location>
</feature>
<dbReference type="PROSITE" id="PS00108">
    <property type="entry name" value="PROTEIN_KINASE_ST"/>
    <property type="match status" value="1"/>
</dbReference>
<dbReference type="STRING" id="400727.A0A2T7NWD8"/>
<dbReference type="PROSITE" id="PS00678">
    <property type="entry name" value="WD_REPEATS_1"/>
    <property type="match status" value="1"/>
</dbReference>
<protein>
    <recommendedName>
        <fullName evidence="3">non-specific serine/threonine protein kinase</fullName>
        <ecNumber evidence="3">2.7.11.1</ecNumber>
    </recommendedName>
</protein>
<dbReference type="Gene3D" id="3.30.200.20">
    <property type="entry name" value="Phosphorylase Kinase, domain 1"/>
    <property type="match status" value="1"/>
</dbReference>
<keyword evidence="6 12" id="KW-0853">WD repeat</keyword>
<dbReference type="InterPro" id="IPR017441">
    <property type="entry name" value="Protein_kinase_ATP_BS"/>
</dbReference>
<dbReference type="CDD" id="cd05571">
    <property type="entry name" value="STKc_PKB"/>
    <property type="match status" value="1"/>
</dbReference>
<dbReference type="InterPro" id="IPR036322">
    <property type="entry name" value="WD40_repeat_dom_sf"/>
</dbReference>
<dbReference type="InterPro" id="IPR008271">
    <property type="entry name" value="Ser/Thr_kinase_AS"/>
</dbReference>
<evidence type="ECO:0000256" key="2">
    <source>
        <dbReference type="ARBA" id="ARBA00006935"/>
    </source>
</evidence>
<comment type="similarity">
    <text evidence="2">Belongs to the protein kinase superfamily. AGC Ser/Thr protein kinase family. RAC subfamily.</text>
</comment>
<dbReference type="Proteomes" id="UP000245119">
    <property type="component" value="Linkage Group LG8"/>
</dbReference>
<feature type="repeat" description="WD" evidence="12">
    <location>
        <begin position="328"/>
        <end position="360"/>
    </location>
</feature>
<evidence type="ECO:0000313" key="18">
    <source>
        <dbReference type="Proteomes" id="UP000245119"/>
    </source>
</evidence>
<evidence type="ECO:0000256" key="7">
    <source>
        <dbReference type="ARBA" id="ARBA00022679"/>
    </source>
</evidence>
<feature type="region of interest" description="Disordered" evidence="14">
    <location>
        <begin position="628"/>
        <end position="655"/>
    </location>
</feature>
<keyword evidence="5" id="KW-0597">Phosphoprotein</keyword>
<evidence type="ECO:0000256" key="1">
    <source>
        <dbReference type="ARBA" id="ARBA00004419"/>
    </source>
</evidence>
<organism evidence="17 18">
    <name type="scientific">Pomacea canaliculata</name>
    <name type="common">Golden apple snail</name>
    <dbReference type="NCBI Taxonomy" id="400727"/>
    <lineage>
        <taxon>Eukaryota</taxon>
        <taxon>Metazoa</taxon>
        <taxon>Spiralia</taxon>
        <taxon>Lophotrochozoa</taxon>
        <taxon>Mollusca</taxon>
        <taxon>Gastropoda</taxon>
        <taxon>Caenogastropoda</taxon>
        <taxon>Architaenioglossa</taxon>
        <taxon>Ampullarioidea</taxon>
        <taxon>Ampullariidae</taxon>
        <taxon>Pomacea</taxon>
    </lineage>
</organism>